<keyword evidence="6" id="KW-1185">Reference proteome</keyword>
<dbReference type="InterPro" id="IPR011010">
    <property type="entry name" value="DNA_brk_join_enz"/>
</dbReference>
<dbReference type="Pfam" id="PF00589">
    <property type="entry name" value="Phage_integrase"/>
    <property type="match status" value="1"/>
</dbReference>
<dbReference type="RefSeq" id="WP_309562182.1">
    <property type="nucleotide sequence ID" value="NZ_JAVJIU010000004.1"/>
</dbReference>
<keyword evidence="2" id="KW-0238">DNA-binding</keyword>
<evidence type="ECO:0000256" key="1">
    <source>
        <dbReference type="ARBA" id="ARBA00008857"/>
    </source>
</evidence>
<dbReference type="InterPro" id="IPR013762">
    <property type="entry name" value="Integrase-like_cat_sf"/>
</dbReference>
<dbReference type="PANTHER" id="PTHR30349">
    <property type="entry name" value="PHAGE INTEGRASE-RELATED"/>
    <property type="match status" value="1"/>
</dbReference>
<dbReference type="Proteomes" id="UP001257234">
    <property type="component" value="Unassembled WGS sequence"/>
</dbReference>
<dbReference type="PROSITE" id="PS51898">
    <property type="entry name" value="TYR_RECOMBINASE"/>
    <property type="match status" value="1"/>
</dbReference>
<evidence type="ECO:0000313" key="6">
    <source>
        <dbReference type="Proteomes" id="UP001257234"/>
    </source>
</evidence>
<feature type="domain" description="Tyr recombinase" evidence="4">
    <location>
        <begin position="211"/>
        <end position="399"/>
    </location>
</feature>
<organism evidence="5 6">
    <name type="scientific">Christiangramia sediminicola</name>
    <dbReference type="NCBI Taxonomy" id="3073267"/>
    <lineage>
        <taxon>Bacteria</taxon>
        <taxon>Pseudomonadati</taxon>
        <taxon>Bacteroidota</taxon>
        <taxon>Flavobacteriia</taxon>
        <taxon>Flavobacteriales</taxon>
        <taxon>Flavobacteriaceae</taxon>
        <taxon>Christiangramia</taxon>
    </lineage>
</organism>
<reference evidence="6" key="1">
    <citation type="submission" date="2023-07" db="EMBL/GenBank/DDBJ databases">
        <title>Christiangramia sp. SM2212., a novel bacterium of the family Flavobacteriaceae isolated from the sea sediment.</title>
        <authorList>
            <person name="Wang J."/>
            <person name="Zhang X."/>
        </authorList>
    </citation>
    <scope>NUCLEOTIDE SEQUENCE [LARGE SCALE GENOMIC DNA]</scope>
    <source>
        <strain evidence="6">SM2212</strain>
    </source>
</reference>
<dbReference type="InterPro" id="IPR010998">
    <property type="entry name" value="Integrase_recombinase_N"/>
</dbReference>
<protein>
    <submittedName>
        <fullName evidence="5">Site-specific integrase</fullName>
    </submittedName>
</protein>
<proteinExistence type="inferred from homology"/>
<dbReference type="EMBL" id="JAVJIU010000004">
    <property type="protein sequence ID" value="MDR5591319.1"/>
    <property type="molecule type" value="Genomic_DNA"/>
</dbReference>
<dbReference type="InterPro" id="IPR035386">
    <property type="entry name" value="Arm-DNA-bind_5"/>
</dbReference>
<sequence>MATIKTVLRKKKLSDGSYPVCLRITKNRKSKYFSTIFKAMPYEWNDNTGDFRKNAENYIQSNRLLLKLKSEAFKIYTNLEIENNNFSLDDFENCFRLEKNPIQNNVFNFWSEITDEMNTAGRTGNARVYKDVMHVVKLYHRSHHLTFKDITPAFLNKFEVFCRARGGTDGGIGIKMRGIRAIYNFAIQRNIAREEDYPFKDYKISKLKGKGLKKALSFPQVMEIIKMDLNEYPHLTQSRNYFAFSFYTRGMNFADMLGLEWKNVTEDRIFYTRSKTKGNFTIKILPPVREILDYYKERSLDTKYVFPILLSDNLTPAQIANRKHKTLQRYNKELKEIAQICNIDKPLTSYVARHSYANCLKQKGVATDVISESMGHQNLAITQAYLKELDNTVLDDASELLLAT</sequence>
<accession>A0ABU1ESE2</accession>
<gene>
    <name evidence="5" type="ORF">RE431_11785</name>
</gene>
<dbReference type="Gene3D" id="1.10.443.10">
    <property type="entry name" value="Intergrase catalytic core"/>
    <property type="match status" value="1"/>
</dbReference>
<dbReference type="Gene3D" id="1.10.150.130">
    <property type="match status" value="1"/>
</dbReference>
<comment type="similarity">
    <text evidence="1">Belongs to the 'phage' integrase family.</text>
</comment>
<dbReference type="InterPro" id="IPR025269">
    <property type="entry name" value="SAM-like_dom"/>
</dbReference>
<dbReference type="InterPro" id="IPR050090">
    <property type="entry name" value="Tyrosine_recombinase_XerCD"/>
</dbReference>
<dbReference type="CDD" id="cd01185">
    <property type="entry name" value="INTN1_C_like"/>
    <property type="match status" value="1"/>
</dbReference>
<name>A0ABU1ESE2_9FLAO</name>
<dbReference type="Pfam" id="PF13102">
    <property type="entry name" value="Phage_int_SAM_5"/>
    <property type="match status" value="1"/>
</dbReference>
<evidence type="ECO:0000313" key="5">
    <source>
        <dbReference type="EMBL" id="MDR5591319.1"/>
    </source>
</evidence>
<keyword evidence="3" id="KW-0233">DNA recombination</keyword>
<comment type="caution">
    <text evidence="5">The sequence shown here is derived from an EMBL/GenBank/DDBJ whole genome shotgun (WGS) entry which is preliminary data.</text>
</comment>
<dbReference type="InterPro" id="IPR002104">
    <property type="entry name" value="Integrase_catalytic"/>
</dbReference>
<dbReference type="Pfam" id="PF17293">
    <property type="entry name" value="Arm-DNA-bind_5"/>
    <property type="match status" value="1"/>
</dbReference>
<evidence type="ECO:0000256" key="3">
    <source>
        <dbReference type="ARBA" id="ARBA00023172"/>
    </source>
</evidence>
<evidence type="ECO:0000256" key="2">
    <source>
        <dbReference type="ARBA" id="ARBA00023125"/>
    </source>
</evidence>
<dbReference type="SUPFAM" id="SSF56349">
    <property type="entry name" value="DNA breaking-rejoining enzymes"/>
    <property type="match status" value="1"/>
</dbReference>
<dbReference type="PANTHER" id="PTHR30349:SF64">
    <property type="entry name" value="PROPHAGE INTEGRASE INTD-RELATED"/>
    <property type="match status" value="1"/>
</dbReference>
<evidence type="ECO:0000259" key="4">
    <source>
        <dbReference type="PROSITE" id="PS51898"/>
    </source>
</evidence>